<reference evidence="2" key="1">
    <citation type="submission" date="2020-08" db="EMBL/GenBank/DDBJ databases">
        <title>Multicomponent nature underlies the extraordinary mechanical properties of spider dragline silk.</title>
        <authorList>
            <person name="Kono N."/>
            <person name="Nakamura H."/>
            <person name="Mori M."/>
            <person name="Yoshida Y."/>
            <person name="Ohtoshi R."/>
            <person name="Malay A.D."/>
            <person name="Moran D.A.P."/>
            <person name="Tomita M."/>
            <person name="Numata K."/>
            <person name="Arakawa K."/>
        </authorList>
    </citation>
    <scope>NUCLEOTIDE SEQUENCE</scope>
</reference>
<dbReference type="AlphaFoldDB" id="A0A8X6PB05"/>
<dbReference type="InterPro" id="IPR021109">
    <property type="entry name" value="Peptidase_aspartic_dom_sf"/>
</dbReference>
<dbReference type="Proteomes" id="UP000887013">
    <property type="component" value="Unassembled WGS sequence"/>
</dbReference>
<evidence type="ECO:0000313" key="2">
    <source>
        <dbReference type="EMBL" id="GFT55281.1"/>
    </source>
</evidence>
<feature type="compositionally biased region" description="Pro residues" evidence="1">
    <location>
        <begin position="1"/>
        <end position="10"/>
    </location>
</feature>
<proteinExistence type="predicted"/>
<dbReference type="EMBL" id="BMAW01017724">
    <property type="protein sequence ID" value="GFT55281.1"/>
    <property type="molecule type" value="Genomic_DNA"/>
</dbReference>
<dbReference type="SUPFAM" id="SSF50630">
    <property type="entry name" value="Acid proteases"/>
    <property type="match status" value="1"/>
</dbReference>
<comment type="caution">
    <text evidence="2">The sequence shown here is derived from an EMBL/GenBank/DDBJ whole genome shotgun (WGS) entry which is preliminary data.</text>
</comment>
<feature type="region of interest" description="Disordered" evidence="1">
    <location>
        <begin position="1"/>
        <end position="20"/>
    </location>
</feature>
<organism evidence="2 3">
    <name type="scientific">Nephila pilipes</name>
    <name type="common">Giant wood spider</name>
    <name type="synonym">Nephila maculata</name>
    <dbReference type="NCBI Taxonomy" id="299642"/>
    <lineage>
        <taxon>Eukaryota</taxon>
        <taxon>Metazoa</taxon>
        <taxon>Ecdysozoa</taxon>
        <taxon>Arthropoda</taxon>
        <taxon>Chelicerata</taxon>
        <taxon>Arachnida</taxon>
        <taxon>Araneae</taxon>
        <taxon>Araneomorphae</taxon>
        <taxon>Entelegynae</taxon>
        <taxon>Araneoidea</taxon>
        <taxon>Nephilidae</taxon>
        <taxon>Nephila</taxon>
    </lineage>
</organism>
<accession>A0A8X6PB05</accession>
<gene>
    <name evidence="2" type="primary">Tf2-6_243</name>
    <name evidence="2" type="ORF">NPIL_232481</name>
</gene>
<sequence>MTPELVPPSPNIHTTPTGGSELEKPLNFEVQNYFVVPQKVLPLKDITLGDKTIFTFIDTGSSGSLIREVVSTKIVDKEKFSKKCNILSGIGKPHVLMKGTFKHNLVIDEDRYSLTWHVVPTKHLYFEAIIGTDILEQAYLKFTEGGVEFYKYKGGNYQDKNESIRPEAIGSIQEIKSENQRTYNKKFKKKAP</sequence>
<keyword evidence="3" id="KW-1185">Reference proteome</keyword>
<evidence type="ECO:0000256" key="1">
    <source>
        <dbReference type="SAM" id="MobiDB-lite"/>
    </source>
</evidence>
<name>A0A8X6PB05_NEPPI</name>
<protein>
    <submittedName>
        <fullName evidence="2">Transposon Tf2-6 polyprotein</fullName>
    </submittedName>
</protein>
<evidence type="ECO:0000313" key="3">
    <source>
        <dbReference type="Proteomes" id="UP000887013"/>
    </source>
</evidence>
<dbReference type="Gene3D" id="2.40.70.10">
    <property type="entry name" value="Acid Proteases"/>
    <property type="match status" value="1"/>
</dbReference>